<dbReference type="InterPro" id="IPR002877">
    <property type="entry name" value="RNA_MeTrfase_FtsJ_dom"/>
</dbReference>
<protein>
    <recommendedName>
        <fullName evidence="7 11">Ribosomal RNA large subunit methyltransferase E</fullName>
        <ecNumber evidence="6 11">2.1.1.166</ecNumber>
    </recommendedName>
    <alternativeName>
        <fullName evidence="9 11">23S rRNA Um2552 methyltransferase</fullName>
    </alternativeName>
    <alternativeName>
        <fullName evidence="8 11">rRNA (uridine-2'-O-)-methyltransferase</fullName>
    </alternativeName>
</protein>
<dbReference type="GO" id="GO:0008650">
    <property type="term" value="F:rRNA (uridine-2'-O-)-methyltransferase activity"/>
    <property type="evidence" value="ECO:0007669"/>
    <property type="project" value="UniProtKB-UniRule"/>
</dbReference>
<dbReference type="EMBL" id="BAND01000110">
    <property type="protein sequence ID" value="GAJ30198.1"/>
    <property type="molecule type" value="Genomic_DNA"/>
</dbReference>
<evidence type="ECO:0000313" key="14">
    <source>
        <dbReference type="EMBL" id="GAJ30198.1"/>
    </source>
</evidence>
<dbReference type="PANTHER" id="PTHR10920">
    <property type="entry name" value="RIBOSOMAL RNA METHYLTRANSFERASE"/>
    <property type="match status" value="1"/>
</dbReference>
<comment type="caution">
    <text evidence="14">The sequence shown here is derived from an EMBL/GenBank/DDBJ whole genome shotgun (WGS) entry which is preliminary data.</text>
</comment>
<sequence>MSKKPRRGSTASSDTSAPRIPGRALRSARAPGGENSAEDADAVAIARQKTVALRTARGRTTAQQRWLARQLNDPYVTAARKQGWRSRAAFKLIEIDDRFHMIKPGMKVIDLGAAPGGWTQVAVKRGAGRVVGVDLLPVDAVAGAEIIEGDFTDPEMPDRLKTMLGGPAELVLSDMAPNTTGHAPTDHLRIMGLAEGALDFAMQVLAEGGTFVAKVFQGGSERQILESMKLAFATVRHVKPPASRKESSELYVVATGFRPERLTARAASPQEDRD</sequence>
<evidence type="ECO:0000256" key="12">
    <source>
        <dbReference type="SAM" id="MobiDB-lite"/>
    </source>
</evidence>
<evidence type="ECO:0000256" key="4">
    <source>
        <dbReference type="ARBA" id="ARBA00022691"/>
    </source>
</evidence>
<dbReference type="EC" id="2.1.1.166" evidence="6 11"/>
<dbReference type="Proteomes" id="UP000019760">
    <property type="component" value="Unassembled WGS sequence"/>
</dbReference>
<evidence type="ECO:0000256" key="3">
    <source>
        <dbReference type="ARBA" id="ARBA00022679"/>
    </source>
</evidence>
<dbReference type="InterPro" id="IPR029063">
    <property type="entry name" value="SAM-dependent_MTases_sf"/>
</dbReference>
<dbReference type="RefSeq" id="WP_042060935.1">
    <property type="nucleotide sequence ID" value="NZ_BAND01000110.1"/>
</dbReference>
<feature type="active site" description="Proton acceptor" evidence="11">
    <location>
        <position position="214"/>
    </location>
</feature>
<dbReference type="HAMAP" id="MF_01547">
    <property type="entry name" value="RNA_methyltr_E"/>
    <property type="match status" value="1"/>
</dbReference>
<feature type="binding site" evidence="11">
    <location>
        <position position="118"/>
    </location>
    <ligand>
        <name>S-adenosyl-L-methionine</name>
        <dbReference type="ChEBI" id="CHEBI:59789"/>
    </ligand>
</feature>
<dbReference type="Pfam" id="PF01728">
    <property type="entry name" value="FtsJ"/>
    <property type="match status" value="1"/>
</dbReference>
<comment type="catalytic activity">
    <reaction evidence="10 11">
        <text>uridine(2552) in 23S rRNA + S-adenosyl-L-methionine = 2'-O-methyluridine(2552) in 23S rRNA + S-adenosyl-L-homocysteine + H(+)</text>
        <dbReference type="Rhea" id="RHEA:42720"/>
        <dbReference type="Rhea" id="RHEA-COMP:10202"/>
        <dbReference type="Rhea" id="RHEA-COMP:10203"/>
        <dbReference type="ChEBI" id="CHEBI:15378"/>
        <dbReference type="ChEBI" id="CHEBI:57856"/>
        <dbReference type="ChEBI" id="CHEBI:59789"/>
        <dbReference type="ChEBI" id="CHEBI:65315"/>
        <dbReference type="ChEBI" id="CHEBI:74478"/>
        <dbReference type="EC" id="2.1.1.166"/>
    </reaction>
</comment>
<dbReference type="PANTHER" id="PTHR10920:SF18">
    <property type="entry name" value="RRNA METHYLTRANSFERASE 2, MITOCHONDRIAL"/>
    <property type="match status" value="1"/>
</dbReference>
<dbReference type="InterPro" id="IPR015507">
    <property type="entry name" value="rRNA-MeTfrase_E"/>
</dbReference>
<gene>
    <name evidence="11" type="primary">rlmE</name>
    <name evidence="11" type="synonym">ftsJ</name>
    <name evidence="11" type="synonym">rrmJ</name>
    <name evidence="14" type="ORF">Amme_111_023</name>
</gene>
<evidence type="ECO:0000256" key="2">
    <source>
        <dbReference type="ARBA" id="ARBA00022603"/>
    </source>
</evidence>
<evidence type="ECO:0000256" key="7">
    <source>
        <dbReference type="ARBA" id="ARBA00041129"/>
    </source>
</evidence>
<accession>A0A023D7T7</accession>
<feature type="binding site" evidence="11">
    <location>
        <position position="174"/>
    </location>
    <ligand>
        <name>S-adenosyl-L-methionine</name>
        <dbReference type="ChEBI" id="CHEBI:59789"/>
    </ligand>
</feature>
<name>A0A023D7T7_ACIMT</name>
<keyword evidence="4 11" id="KW-0949">S-adenosyl-L-methionine</keyword>
<evidence type="ECO:0000256" key="9">
    <source>
        <dbReference type="ARBA" id="ARBA00042745"/>
    </source>
</evidence>
<evidence type="ECO:0000256" key="5">
    <source>
        <dbReference type="ARBA" id="ARBA00037569"/>
    </source>
</evidence>
<feature type="domain" description="Ribosomal RNA methyltransferase FtsJ" evidence="13">
    <location>
        <begin position="84"/>
        <end position="257"/>
    </location>
</feature>
<comment type="subcellular location">
    <subcellularLocation>
        <location evidence="11">Cytoplasm</location>
    </subcellularLocation>
</comment>
<evidence type="ECO:0000256" key="6">
    <source>
        <dbReference type="ARBA" id="ARBA00038861"/>
    </source>
</evidence>
<evidence type="ECO:0000256" key="11">
    <source>
        <dbReference type="HAMAP-Rule" id="MF_01547"/>
    </source>
</evidence>
<keyword evidence="11" id="KW-0963">Cytoplasm</keyword>
<dbReference type="GO" id="GO:0005737">
    <property type="term" value="C:cytoplasm"/>
    <property type="evidence" value="ECO:0007669"/>
    <property type="project" value="UniProtKB-SubCell"/>
</dbReference>
<evidence type="ECO:0000313" key="15">
    <source>
        <dbReference type="Proteomes" id="UP000019760"/>
    </source>
</evidence>
<evidence type="ECO:0000259" key="13">
    <source>
        <dbReference type="Pfam" id="PF01728"/>
    </source>
</evidence>
<keyword evidence="3 11" id="KW-0808">Transferase</keyword>
<reference evidence="15" key="1">
    <citation type="journal article" date="2014" name="FEMS Microbiol. Lett.">
        <title>Draft Genomic DNA Sequence of the Facultatively Methylotrophic Bacterium Acidomonas methanolica type strain MB58.</title>
        <authorList>
            <person name="Higashiura N."/>
            <person name="Hadano H."/>
            <person name="Hirakawa H."/>
            <person name="Matsutani M."/>
            <person name="Takabe S."/>
            <person name="Matsushita K."/>
            <person name="Azuma Y."/>
        </authorList>
    </citation>
    <scope>NUCLEOTIDE SEQUENCE [LARGE SCALE GENOMIC DNA]</scope>
    <source>
        <strain evidence="15">MB58</strain>
    </source>
</reference>
<evidence type="ECO:0000256" key="8">
    <source>
        <dbReference type="ARBA" id="ARBA00041995"/>
    </source>
</evidence>
<reference evidence="14 15" key="2">
    <citation type="journal article" date="2014" name="FEMS Microbiol. Lett.">
        <title>Draft genomic DNA sequence of the facultatively methylotrophic bacterium Acidomonas methanolica type strain MB58.</title>
        <authorList>
            <person name="Higashiura N."/>
            <person name="Hadano H."/>
            <person name="Hirakawa H."/>
            <person name="Matsutani M."/>
            <person name="Takabe S."/>
            <person name="Matsushita K."/>
            <person name="Azuma Y."/>
        </authorList>
    </citation>
    <scope>NUCLEOTIDE SEQUENCE [LARGE SCALE GENOMIC DNA]</scope>
    <source>
        <strain evidence="14 15">MB58</strain>
    </source>
</reference>
<evidence type="ECO:0000256" key="10">
    <source>
        <dbReference type="ARBA" id="ARBA00048970"/>
    </source>
</evidence>
<comment type="similarity">
    <text evidence="11">Belongs to the class I-like SAM-binding methyltransferase superfamily. RNA methyltransferase RlmE family.</text>
</comment>
<dbReference type="Gene3D" id="3.40.50.150">
    <property type="entry name" value="Vaccinia Virus protein VP39"/>
    <property type="match status" value="1"/>
</dbReference>
<feature type="binding site" evidence="11">
    <location>
        <position position="116"/>
    </location>
    <ligand>
        <name>S-adenosyl-L-methionine</name>
        <dbReference type="ChEBI" id="CHEBI:59789"/>
    </ligand>
</feature>
<organism evidence="14 15">
    <name type="scientific">Acidomonas methanolica NBRC 104435</name>
    <dbReference type="NCBI Taxonomy" id="1231351"/>
    <lineage>
        <taxon>Bacteria</taxon>
        <taxon>Pseudomonadati</taxon>
        <taxon>Pseudomonadota</taxon>
        <taxon>Alphaproteobacteria</taxon>
        <taxon>Acetobacterales</taxon>
        <taxon>Acetobacteraceae</taxon>
        <taxon>Acidomonas</taxon>
    </lineage>
</organism>
<dbReference type="SUPFAM" id="SSF53335">
    <property type="entry name" value="S-adenosyl-L-methionine-dependent methyltransferases"/>
    <property type="match status" value="1"/>
</dbReference>
<keyword evidence="15" id="KW-1185">Reference proteome</keyword>
<comment type="function">
    <text evidence="5 11">Specifically methylates the uridine in position 2552 of 23S rRNA at the 2'-O position of the ribose in the fully assembled 50S ribosomal subunit.</text>
</comment>
<keyword evidence="2 11" id="KW-0489">Methyltransferase</keyword>
<evidence type="ECO:0000256" key="1">
    <source>
        <dbReference type="ARBA" id="ARBA00022552"/>
    </source>
</evidence>
<dbReference type="InterPro" id="IPR050082">
    <property type="entry name" value="RNA_methyltr_RlmE"/>
</dbReference>
<feature type="binding site" evidence="11">
    <location>
        <position position="134"/>
    </location>
    <ligand>
        <name>S-adenosyl-L-methionine</name>
        <dbReference type="ChEBI" id="CHEBI:59789"/>
    </ligand>
</feature>
<feature type="binding site" evidence="11">
    <location>
        <position position="150"/>
    </location>
    <ligand>
        <name>S-adenosyl-L-methionine</name>
        <dbReference type="ChEBI" id="CHEBI:59789"/>
    </ligand>
</feature>
<dbReference type="AlphaFoldDB" id="A0A023D7T7"/>
<proteinExistence type="inferred from homology"/>
<feature type="region of interest" description="Disordered" evidence="12">
    <location>
        <begin position="1"/>
        <end position="41"/>
    </location>
</feature>
<dbReference type="OrthoDB" id="9790080at2"/>
<keyword evidence="1 11" id="KW-0698">rRNA processing</keyword>